<dbReference type="GeneID" id="111125231"/>
<evidence type="ECO:0000313" key="21">
    <source>
        <dbReference type="Proteomes" id="UP000694844"/>
    </source>
</evidence>
<evidence type="ECO:0000256" key="7">
    <source>
        <dbReference type="ARBA" id="ARBA00022679"/>
    </source>
</evidence>
<evidence type="ECO:0000256" key="17">
    <source>
        <dbReference type="ARBA" id="ARBA00077264"/>
    </source>
</evidence>
<feature type="compositionally biased region" description="Polar residues" evidence="19">
    <location>
        <begin position="1"/>
        <end position="13"/>
    </location>
</feature>
<dbReference type="GO" id="GO:0000209">
    <property type="term" value="P:protein polyubiquitination"/>
    <property type="evidence" value="ECO:0007669"/>
    <property type="project" value="InterPro"/>
</dbReference>
<keyword evidence="8" id="KW-0479">Metal-binding</keyword>
<evidence type="ECO:0000259" key="20">
    <source>
        <dbReference type="PROSITE" id="PS50237"/>
    </source>
</evidence>
<dbReference type="Gene3D" id="3.90.1750.10">
    <property type="entry name" value="Hect, E3 ligase catalytic domains"/>
    <property type="match status" value="1"/>
</dbReference>
<evidence type="ECO:0000256" key="6">
    <source>
        <dbReference type="ARBA" id="ARBA00022553"/>
    </source>
</evidence>
<dbReference type="AlphaFoldDB" id="A0A8B8D8S6"/>
<evidence type="ECO:0000256" key="13">
    <source>
        <dbReference type="ARBA" id="ARBA00023108"/>
    </source>
</evidence>
<evidence type="ECO:0000256" key="11">
    <source>
        <dbReference type="ARBA" id="ARBA00022833"/>
    </source>
</evidence>
<dbReference type="GO" id="GO:0006511">
    <property type="term" value="P:ubiquitin-dependent protein catabolic process"/>
    <property type="evidence" value="ECO:0007669"/>
    <property type="project" value="UniProtKB-ARBA"/>
</dbReference>
<dbReference type="GO" id="GO:0048731">
    <property type="term" value="P:system development"/>
    <property type="evidence" value="ECO:0007669"/>
    <property type="project" value="UniProtKB-ARBA"/>
</dbReference>
<dbReference type="OrthoDB" id="5981550at2759"/>
<proteinExistence type="predicted"/>
<dbReference type="GO" id="GO:0005634">
    <property type="term" value="C:nucleus"/>
    <property type="evidence" value="ECO:0007669"/>
    <property type="project" value="UniProtKB-SubCell"/>
</dbReference>
<feature type="compositionally biased region" description="Basic and acidic residues" evidence="19">
    <location>
        <begin position="23"/>
        <end position="34"/>
    </location>
</feature>
<dbReference type="InterPro" id="IPR035983">
    <property type="entry name" value="Hect_E3_ubiquitin_ligase"/>
</dbReference>
<dbReference type="KEGG" id="cvn:111125231"/>
<dbReference type="PROSITE" id="PS50237">
    <property type="entry name" value="HECT"/>
    <property type="match status" value="1"/>
</dbReference>
<dbReference type="GO" id="GO:0042752">
    <property type="term" value="P:regulation of circadian rhythm"/>
    <property type="evidence" value="ECO:0007669"/>
    <property type="project" value="UniProtKB-ARBA"/>
</dbReference>
<organism evidence="21 22">
    <name type="scientific">Crassostrea virginica</name>
    <name type="common">Eastern oyster</name>
    <dbReference type="NCBI Taxonomy" id="6565"/>
    <lineage>
        <taxon>Eukaryota</taxon>
        <taxon>Metazoa</taxon>
        <taxon>Spiralia</taxon>
        <taxon>Lophotrochozoa</taxon>
        <taxon>Mollusca</taxon>
        <taxon>Bivalvia</taxon>
        <taxon>Autobranchia</taxon>
        <taxon>Pteriomorphia</taxon>
        <taxon>Ostreida</taxon>
        <taxon>Ostreoidea</taxon>
        <taxon>Ostreidae</taxon>
        <taxon>Crassostrea</taxon>
    </lineage>
</organism>
<evidence type="ECO:0000256" key="15">
    <source>
        <dbReference type="ARBA" id="ARBA00067504"/>
    </source>
</evidence>
<dbReference type="Proteomes" id="UP000694844">
    <property type="component" value="Chromosome 3"/>
</dbReference>
<evidence type="ECO:0000256" key="8">
    <source>
        <dbReference type="ARBA" id="ARBA00022723"/>
    </source>
</evidence>
<evidence type="ECO:0000256" key="5">
    <source>
        <dbReference type="ARBA" id="ARBA00022490"/>
    </source>
</evidence>
<dbReference type="GO" id="GO:0061630">
    <property type="term" value="F:ubiquitin protein ligase activity"/>
    <property type="evidence" value="ECO:0007669"/>
    <property type="project" value="UniProtKB-EC"/>
</dbReference>
<protein>
    <recommendedName>
        <fullName evidence="15">Ubiquitin-protein ligase E3A</fullName>
        <ecNumber evidence="4">2.3.2.26</ecNumber>
    </recommendedName>
    <alternativeName>
        <fullName evidence="17">HECT-type ubiquitin transferase E3A</fullName>
    </alternativeName>
    <alternativeName>
        <fullName evidence="16">Oncogenic protein-associated protein E6-AP</fullName>
    </alternativeName>
</protein>
<dbReference type="GO" id="GO:0048511">
    <property type="term" value="P:rhythmic process"/>
    <property type="evidence" value="ECO:0007669"/>
    <property type="project" value="UniProtKB-KW"/>
</dbReference>
<sequence length="913" mass="103373">MNPNEKFSEQSGISAARGPNSLSEHRPETGDGMKRAAAKQMIEKYYYQLTDGCGDEHCQNKDCASCPAFAFTEKSKNELAIKAIDLFKGKAKLCGPLPSKVPRAENLAGPSKLSSEDNATTAGVVLEEAPSSSKGIGGVESSKAAKMILEEKPSSSKGQTTALFSQQSTCNVIKPIPTPAAETIKYLTEEKVLELIKSCKEENSWSKLIRVIGATFNNADSLIMSFRKKDHSISDHGNVVSKEKGEDRESAIQSDIRSCDSSAGHSVDLDAVRRTFSALMQIPDLPYQGALVNALSSLSRNIEMELRYRRPLEQNPNYINIFLIVMEIPLHEHEELLENAFPEFCRALGHMSMSGQAKLARIWSTFGEDWLLQKTRLLHQVITVKIAQNHGKWGRVYQLNDDEGIAGSTKVMKILFYASIIGGSMDPHTVLAEEKEMNETEESLQDMLQGGAVGHEHKDLNKPKEDPLAQELNVSVLDCRKPLVPFDEFVNELLNEYVEIEADYKNKMESKFSFMNHSFILTTASKHTCMYIDNRVRMYNERRSSILNTFLRGLPPIPFLRLRVRRDHLIDDALVNLEMTAMDNPQDLKKQLIVEFEGEHAMDEGGVSKEFFQLVVEEIFNPDFGMFTYNDHTRQFWFNPTSFENDGQFTLIGIVLGLAIYNSTIVDIHFPSVVYRKLMGKKGRFEDLKDLDPTLYASLQQMLEYEGDDLEDVFMQSFQVSYKDVFGCDLTHELKEKGADVHVNQQNKKEFVDLYSDFMLNKSVEKQFRAFKRGFNLVTNESPLRILFRPDEVELLICGSTHFDFYDLQKSTEYDGGFTVDSPTIQHFWEIVHEFSEDQKRRLLQFTTGTDRVPVGGLSKIKLIIARNGPDSDRLPTAHTCFNVLLLPDYSSKDKLKDRLEKAVDYSKGFGML</sequence>
<dbReference type="FunFam" id="3.90.1750.10:FF:000008">
    <property type="entry name" value="Putative ubiquitin-protein ligase E3A"/>
    <property type="match status" value="1"/>
</dbReference>
<dbReference type="Gene3D" id="3.30.2160.10">
    <property type="entry name" value="Hect, E3 ligase catalytic domain"/>
    <property type="match status" value="1"/>
</dbReference>
<dbReference type="Gene3D" id="3.30.2410.10">
    <property type="entry name" value="Hect, E3 ligase catalytic domain"/>
    <property type="match status" value="1"/>
</dbReference>
<evidence type="ECO:0000256" key="1">
    <source>
        <dbReference type="ARBA" id="ARBA00000885"/>
    </source>
</evidence>
<dbReference type="GO" id="GO:0030518">
    <property type="term" value="P:nuclear receptor-mediated steroid hormone signaling pathway"/>
    <property type="evidence" value="ECO:0007669"/>
    <property type="project" value="UniProtKB-ARBA"/>
</dbReference>
<evidence type="ECO:0000256" key="9">
    <source>
        <dbReference type="ARBA" id="ARBA00022771"/>
    </source>
</evidence>
<dbReference type="PANTHER" id="PTHR45700:SF8">
    <property type="entry name" value="HECT-TYPE E3 UBIQUITIN TRANSFERASE"/>
    <property type="match status" value="1"/>
</dbReference>
<dbReference type="InterPro" id="IPR044611">
    <property type="entry name" value="E3A/B/C-like"/>
</dbReference>
<feature type="active site" description="Glycyl thioester intermediate" evidence="18">
    <location>
        <position position="881"/>
    </location>
</feature>
<evidence type="ECO:0000313" key="22">
    <source>
        <dbReference type="RefSeq" id="XP_022324512.1"/>
    </source>
</evidence>
<dbReference type="SUPFAM" id="SSF56204">
    <property type="entry name" value="Hect, E3 ligase catalytic domain"/>
    <property type="match status" value="1"/>
</dbReference>
<dbReference type="FunFam" id="3.30.2410.10:FF:000003">
    <property type="entry name" value="probable E3 ubiquitin-protein ligase HERC4 isoform X1"/>
    <property type="match status" value="1"/>
</dbReference>
<comment type="subcellular location">
    <subcellularLocation>
        <location evidence="3">Cytoplasm</location>
    </subcellularLocation>
    <subcellularLocation>
        <location evidence="2">Nucleus</location>
    </subcellularLocation>
</comment>
<dbReference type="CDD" id="cd00078">
    <property type="entry name" value="HECTc"/>
    <property type="match status" value="1"/>
</dbReference>
<keyword evidence="5" id="KW-0963">Cytoplasm</keyword>
<keyword evidence="12" id="KW-0647">Proteasome</keyword>
<comment type="catalytic activity">
    <reaction evidence="1">
        <text>S-ubiquitinyl-[E2 ubiquitin-conjugating enzyme]-L-cysteine + [acceptor protein]-L-lysine = [E2 ubiquitin-conjugating enzyme]-L-cysteine + N(6)-ubiquitinyl-[acceptor protein]-L-lysine.</text>
        <dbReference type="EC" id="2.3.2.26"/>
    </reaction>
</comment>
<dbReference type="InterPro" id="IPR042556">
    <property type="entry name" value="AZUL_sf"/>
</dbReference>
<keyword evidence="11" id="KW-0862">Zinc</keyword>
<dbReference type="GO" id="GO:0008270">
    <property type="term" value="F:zinc ion binding"/>
    <property type="evidence" value="ECO:0007669"/>
    <property type="project" value="UniProtKB-KW"/>
</dbReference>
<dbReference type="InterPro" id="IPR000569">
    <property type="entry name" value="HECT_dom"/>
</dbReference>
<dbReference type="EC" id="2.3.2.26" evidence="4"/>
<keyword evidence="7" id="KW-0808">Transferase</keyword>
<dbReference type="GO" id="GO:0048513">
    <property type="term" value="P:animal organ development"/>
    <property type="evidence" value="ECO:0007669"/>
    <property type="project" value="UniProtKB-ARBA"/>
</dbReference>
<evidence type="ECO:0000256" key="12">
    <source>
        <dbReference type="ARBA" id="ARBA00022942"/>
    </source>
</evidence>
<evidence type="ECO:0000256" key="16">
    <source>
        <dbReference type="ARBA" id="ARBA00077235"/>
    </source>
</evidence>
<dbReference type="GO" id="GO:0000502">
    <property type="term" value="C:proteasome complex"/>
    <property type="evidence" value="ECO:0007669"/>
    <property type="project" value="UniProtKB-KW"/>
</dbReference>
<evidence type="ECO:0000256" key="4">
    <source>
        <dbReference type="ARBA" id="ARBA00012485"/>
    </source>
</evidence>
<keyword evidence="14" id="KW-0539">Nucleus</keyword>
<accession>A0A8B8D8S6</accession>
<dbReference type="GO" id="GO:0005737">
    <property type="term" value="C:cytoplasm"/>
    <property type="evidence" value="ECO:0007669"/>
    <property type="project" value="UniProtKB-SubCell"/>
</dbReference>
<keyword evidence="13" id="KW-0090">Biological rhythms</keyword>
<keyword evidence="10 18" id="KW-0833">Ubl conjugation pathway</keyword>
<evidence type="ECO:0000256" key="18">
    <source>
        <dbReference type="PROSITE-ProRule" id="PRU00104"/>
    </source>
</evidence>
<evidence type="ECO:0000256" key="10">
    <source>
        <dbReference type="ARBA" id="ARBA00022786"/>
    </source>
</evidence>
<name>A0A8B8D8S6_CRAVI</name>
<keyword evidence="21" id="KW-1185">Reference proteome</keyword>
<evidence type="ECO:0000256" key="3">
    <source>
        <dbReference type="ARBA" id="ARBA00004496"/>
    </source>
</evidence>
<dbReference type="GO" id="GO:0080090">
    <property type="term" value="P:regulation of primary metabolic process"/>
    <property type="evidence" value="ECO:0007669"/>
    <property type="project" value="UniProtKB-ARBA"/>
</dbReference>
<evidence type="ECO:0000256" key="19">
    <source>
        <dbReference type="SAM" id="MobiDB-lite"/>
    </source>
</evidence>
<reference evidence="22" key="1">
    <citation type="submission" date="2025-08" db="UniProtKB">
        <authorList>
            <consortium name="RefSeq"/>
        </authorList>
    </citation>
    <scope>IDENTIFICATION</scope>
    <source>
        <tissue evidence="22">Whole sample</tissue>
    </source>
</reference>
<evidence type="ECO:0000256" key="14">
    <source>
        <dbReference type="ARBA" id="ARBA00023242"/>
    </source>
</evidence>
<dbReference type="InterPro" id="IPR032353">
    <property type="entry name" value="AZUL"/>
</dbReference>
<evidence type="ECO:0000256" key="2">
    <source>
        <dbReference type="ARBA" id="ARBA00004123"/>
    </source>
</evidence>
<dbReference type="GO" id="GO:0010604">
    <property type="term" value="P:positive regulation of macromolecule metabolic process"/>
    <property type="evidence" value="ECO:0007669"/>
    <property type="project" value="UniProtKB-ARBA"/>
</dbReference>
<dbReference type="Pfam" id="PF00632">
    <property type="entry name" value="HECT"/>
    <property type="match status" value="1"/>
</dbReference>
<feature type="domain" description="HECT" evidence="20">
    <location>
        <begin position="584"/>
        <end position="913"/>
    </location>
</feature>
<keyword evidence="6" id="KW-0597">Phosphoprotein</keyword>
<dbReference type="FunFam" id="3.30.2160.10:FF:000004">
    <property type="entry name" value="probable E3 ubiquitin-protein ligase HERC4 isoform X1"/>
    <property type="match status" value="1"/>
</dbReference>
<keyword evidence="9" id="KW-0863">Zinc-finger</keyword>
<dbReference type="SMART" id="SM00119">
    <property type="entry name" value="HECTc"/>
    <property type="match status" value="1"/>
</dbReference>
<feature type="region of interest" description="Disordered" evidence="19">
    <location>
        <begin position="1"/>
        <end position="35"/>
    </location>
</feature>
<dbReference type="Gene3D" id="6.10.130.10">
    <property type="entry name" value="Ubiquitin-protein ligase E3A, N-terminal zinc-binding domain (AZUL)"/>
    <property type="match status" value="1"/>
</dbReference>
<gene>
    <name evidence="22" type="primary">LOC111125231</name>
</gene>
<dbReference type="PANTHER" id="PTHR45700">
    <property type="entry name" value="UBIQUITIN-PROTEIN LIGASE E3C"/>
    <property type="match status" value="1"/>
</dbReference>
<dbReference type="Pfam" id="PF16558">
    <property type="entry name" value="AZUL"/>
    <property type="match status" value="1"/>
</dbReference>
<dbReference type="RefSeq" id="XP_022324512.1">
    <property type="nucleotide sequence ID" value="XM_022468804.1"/>
</dbReference>